<dbReference type="AlphaFoldDB" id="A0AAE0LVV1"/>
<evidence type="ECO:0008006" key="4">
    <source>
        <dbReference type="Google" id="ProtNLM"/>
    </source>
</evidence>
<feature type="non-terminal residue" evidence="2">
    <location>
        <position position="1"/>
    </location>
</feature>
<dbReference type="PANTHER" id="PTHR41729:SF1">
    <property type="entry name" value="GLUTAMYL-TRNA SYNTHETASE"/>
    <property type="match status" value="1"/>
</dbReference>
<sequence length="233" mass="25658">MASLPPLEPNYAAALQLIDEAHALDPRPAPNDNPEDNNNDDQPPIPFELDYARKMTRWLAVRAPDASPELQLACRAQHFRRWELPRTSHPATRAGYLTWRAKQKSQAAAQLTELLTSSPTIQPPIPKEAVQRIGALVRKEGLGRTTSTTSTTNDEGREEGGDSETQVLEDVACLVFLDGQLEGFERTSELEEEKLVGILRKTWGKMSGRGRELALGMELGERAGALVAKALVV</sequence>
<evidence type="ECO:0000256" key="1">
    <source>
        <dbReference type="SAM" id="MobiDB-lite"/>
    </source>
</evidence>
<dbReference type="InterPro" id="IPR025255">
    <property type="entry name" value="DUF4202"/>
</dbReference>
<dbReference type="PANTHER" id="PTHR41729">
    <property type="entry name" value="GLUTAMYL-TRNA SYNTHETASE"/>
    <property type="match status" value="1"/>
</dbReference>
<reference evidence="2" key="1">
    <citation type="journal article" date="2023" name="Mol. Phylogenet. Evol.">
        <title>Genome-scale phylogeny and comparative genomics of the fungal order Sordariales.</title>
        <authorList>
            <person name="Hensen N."/>
            <person name="Bonometti L."/>
            <person name="Westerberg I."/>
            <person name="Brannstrom I.O."/>
            <person name="Guillou S."/>
            <person name="Cros-Aarteil S."/>
            <person name="Calhoun S."/>
            <person name="Haridas S."/>
            <person name="Kuo A."/>
            <person name="Mondo S."/>
            <person name="Pangilinan J."/>
            <person name="Riley R."/>
            <person name="LaButti K."/>
            <person name="Andreopoulos B."/>
            <person name="Lipzen A."/>
            <person name="Chen C."/>
            <person name="Yan M."/>
            <person name="Daum C."/>
            <person name="Ng V."/>
            <person name="Clum A."/>
            <person name="Steindorff A."/>
            <person name="Ohm R.A."/>
            <person name="Martin F."/>
            <person name="Silar P."/>
            <person name="Natvig D.O."/>
            <person name="Lalanne C."/>
            <person name="Gautier V."/>
            <person name="Ament-Velasquez S.L."/>
            <person name="Kruys A."/>
            <person name="Hutchinson M.I."/>
            <person name="Powell A.J."/>
            <person name="Barry K."/>
            <person name="Miller A.N."/>
            <person name="Grigoriev I.V."/>
            <person name="Debuchy R."/>
            <person name="Gladieux P."/>
            <person name="Hiltunen Thoren M."/>
            <person name="Johannesson H."/>
        </authorList>
    </citation>
    <scope>NUCLEOTIDE SEQUENCE</scope>
    <source>
        <strain evidence="2">CBS 168.71</strain>
    </source>
</reference>
<protein>
    <recommendedName>
        <fullName evidence="4">Glutamyl-tRNA synthetase</fullName>
    </recommendedName>
</protein>
<feature type="region of interest" description="Disordered" evidence="1">
    <location>
        <begin position="20"/>
        <end position="47"/>
    </location>
</feature>
<dbReference type="Pfam" id="PF13875">
    <property type="entry name" value="DUF4202"/>
    <property type="match status" value="1"/>
</dbReference>
<proteinExistence type="predicted"/>
<comment type="caution">
    <text evidence="2">The sequence shown here is derived from an EMBL/GenBank/DDBJ whole genome shotgun (WGS) entry which is preliminary data.</text>
</comment>
<evidence type="ECO:0000313" key="2">
    <source>
        <dbReference type="EMBL" id="KAK3299270.1"/>
    </source>
</evidence>
<dbReference type="Proteomes" id="UP001278766">
    <property type="component" value="Unassembled WGS sequence"/>
</dbReference>
<organism evidence="2 3">
    <name type="scientific">Chaetomium fimeti</name>
    <dbReference type="NCBI Taxonomy" id="1854472"/>
    <lineage>
        <taxon>Eukaryota</taxon>
        <taxon>Fungi</taxon>
        <taxon>Dikarya</taxon>
        <taxon>Ascomycota</taxon>
        <taxon>Pezizomycotina</taxon>
        <taxon>Sordariomycetes</taxon>
        <taxon>Sordariomycetidae</taxon>
        <taxon>Sordariales</taxon>
        <taxon>Chaetomiaceae</taxon>
        <taxon>Chaetomium</taxon>
    </lineage>
</organism>
<reference evidence="2" key="2">
    <citation type="submission" date="2023-06" db="EMBL/GenBank/DDBJ databases">
        <authorList>
            <consortium name="Lawrence Berkeley National Laboratory"/>
            <person name="Haridas S."/>
            <person name="Hensen N."/>
            <person name="Bonometti L."/>
            <person name="Westerberg I."/>
            <person name="Brannstrom I.O."/>
            <person name="Guillou S."/>
            <person name="Cros-Aarteil S."/>
            <person name="Calhoun S."/>
            <person name="Kuo A."/>
            <person name="Mondo S."/>
            <person name="Pangilinan J."/>
            <person name="Riley R."/>
            <person name="Labutti K."/>
            <person name="Andreopoulos B."/>
            <person name="Lipzen A."/>
            <person name="Chen C."/>
            <person name="Yanf M."/>
            <person name="Daum C."/>
            <person name="Ng V."/>
            <person name="Clum A."/>
            <person name="Steindorff A."/>
            <person name="Ohm R."/>
            <person name="Martin F."/>
            <person name="Silar P."/>
            <person name="Natvig D."/>
            <person name="Lalanne C."/>
            <person name="Gautier V."/>
            <person name="Ament-Velasquez S.L."/>
            <person name="Kruys A."/>
            <person name="Hutchinson M.I."/>
            <person name="Powell A.J."/>
            <person name="Barry K."/>
            <person name="Miller A.N."/>
            <person name="Grigoriev I.V."/>
            <person name="Debuchy R."/>
            <person name="Gladieux P."/>
            <person name="Thoren M.H."/>
            <person name="Johannesson H."/>
        </authorList>
    </citation>
    <scope>NUCLEOTIDE SEQUENCE</scope>
    <source>
        <strain evidence="2">CBS 168.71</strain>
    </source>
</reference>
<feature type="region of interest" description="Disordered" evidence="1">
    <location>
        <begin position="138"/>
        <end position="164"/>
    </location>
</feature>
<gene>
    <name evidence="2" type="ORF">B0H64DRAFT_387930</name>
</gene>
<dbReference type="RefSeq" id="XP_062662784.1">
    <property type="nucleotide sequence ID" value="XM_062803237.1"/>
</dbReference>
<accession>A0AAE0LVV1</accession>
<dbReference type="EMBL" id="JAUEPN010000002">
    <property type="protein sequence ID" value="KAK3299270.1"/>
    <property type="molecule type" value="Genomic_DNA"/>
</dbReference>
<dbReference type="GeneID" id="87840185"/>
<keyword evidence="3" id="KW-1185">Reference proteome</keyword>
<name>A0AAE0LVV1_9PEZI</name>
<evidence type="ECO:0000313" key="3">
    <source>
        <dbReference type="Proteomes" id="UP001278766"/>
    </source>
</evidence>